<feature type="coiled-coil region" evidence="1">
    <location>
        <begin position="136"/>
        <end position="163"/>
    </location>
</feature>
<name>A0ABR6VKR7_9FIRM</name>
<sequence>MSWFKKTMDEVKKKIEKQAQPDTHQVLDDIRRYEAVAEPVPGDDYARLTTRLKNSASRLVHCRHFTGEAKLFWQLAYEESLAPQEQMKLIWQQVPHVCRQLEQRIFTVETERDAKAEYFSGHDYTRQKLATRAKALDSIRAALRQAVQTVDALETEYDDTYAEVREPEIEEPERLGEFYGRLVQGIRNFSSWQAAFAKIPDAASLAHTLGDYEQTAIEAEEFWLDWLTGRDAYFQGISDIVQEERDIYEAEAEYEHSGAFGRKPVFDFSRRGHRLEQMKDDLADREDELHELYYTLWADFKRQCNRILDACDELCEYVIVLQDCLEDEKENNTENGKKLEMAYDKGQTEIELLNKERDEARQVLAFWQSQPEWKEADPVPPLPEEGAQIDGI</sequence>
<feature type="region of interest" description="Disordered" evidence="2">
    <location>
        <begin position="372"/>
        <end position="392"/>
    </location>
</feature>
<evidence type="ECO:0000313" key="4">
    <source>
        <dbReference type="Proteomes" id="UP000606870"/>
    </source>
</evidence>
<keyword evidence="4" id="KW-1185">Reference proteome</keyword>
<gene>
    <name evidence="3" type="ORF">H8J70_10900</name>
</gene>
<reference evidence="3 4" key="1">
    <citation type="submission" date="2020-08" db="EMBL/GenBank/DDBJ databases">
        <authorList>
            <person name="Liu C."/>
            <person name="Sun Q."/>
        </authorList>
    </citation>
    <scope>NUCLEOTIDE SEQUENCE [LARGE SCALE GENOMIC DNA]</scope>
    <source>
        <strain evidence="3 4">NSJ-59</strain>
    </source>
</reference>
<comment type="caution">
    <text evidence="3">The sequence shown here is derived from an EMBL/GenBank/DDBJ whole genome shotgun (WGS) entry which is preliminary data.</text>
</comment>
<accession>A0ABR6VKR7</accession>
<evidence type="ECO:0000313" key="3">
    <source>
        <dbReference type="EMBL" id="MBC3537748.1"/>
    </source>
</evidence>
<keyword evidence="1" id="KW-0175">Coiled coil</keyword>
<feature type="coiled-coil region" evidence="1">
    <location>
        <begin position="343"/>
        <end position="370"/>
    </location>
</feature>
<organism evidence="3 4">
    <name type="scientific">Megasphaera hominis</name>
    <dbReference type="NCBI Taxonomy" id="159836"/>
    <lineage>
        <taxon>Bacteria</taxon>
        <taxon>Bacillati</taxon>
        <taxon>Bacillota</taxon>
        <taxon>Negativicutes</taxon>
        <taxon>Veillonellales</taxon>
        <taxon>Veillonellaceae</taxon>
        <taxon>Megasphaera</taxon>
    </lineage>
</organism>
<proteinExistence type="predicted"/>
<protein>
    <submittedName>
        <fullName evidence="3">Uncharacterized protein</fullName>
    </submittedName>
</protein>
<dbReference type="Proteomes" id="UP000606870">
    <property type="component" value="Unassembled WGS sequence"/>
</dbReference>
<dbReference type="EMBL" id="JACOGK010000039">
    <property type="protein sequence ID" value="MBC3537748.1"/>
    <property type="molecule type" value="Genomic_DNA"/>
</dbReference>
<evidence type="ECO:0000256" key="2">
    <source>
        <dbReference type="SAM" id="MobiDB-lite"/>
    </source>
</evidence>
<evidence type="ECO:0000256" key="1">
    <source>
        <dbReference type="SAM" id="Coils"/>
    </source>
</evidence>
<dbReference type="RefSeq" id="WP_186504322.1">
    <property type="nucleotide sequence ID" value="NZ_JACOGK010000039.1"/>
</dbReference>